<dbReference type="PROSITE" id="PS51464">
    <property type="entry name" value="SIS"/>
    <property type="match status" value="2"/>
</dbReference>
<dbReference type="GO" id="GO:0097367">
    <property type="term" value="F:carbohydrate derivative binding"/>
    <property type="evidence" value="ECO:0007669"/>
    <property type="project" value="InterPro"/>
</dbReference>
<dbReference type="InterPro" id="IPR001347">
    <property type="entry name" value="SIS_dom"/>
</dbReference>
<dbReference type="Gene3D" id="3.40.50.10490">
    <property type="entry name" value="Glucose-6-phosphate isomerase like protein, domain 1"/>
    <property type="match status" value="2"/>
</dbReference>
<reference evidence="4" key="1">
    <citation type="submission" date="2022-10" db="EMBL/GenBank/DDBJ databases">
        <title>The complete genomes of actinobacterial strains from the NBC collection.</title>
        <authorList>
            <person name="Joergensen T.S."/>
            <person name="Alvarez Arevalo M."/>
            <person name="Sterndorff E.B."/>
            <person name="Faurdal D."/>
            <person name="Vuksanovic O."/>
            <person name="Mourched A.-S."/>
            <person name="Charusanti P."/>
            <person name="Shaw S."/>
            <person name="Blin K."/>
            <person name="Weber T."/>
        </authorList>
    </citation>
    <scope>NUCLEOTIDE SEQUENCE</scope>
    <source>
        <strain evidence="4">NBC_00008</strain>
    </source>
</reference>
<evidence type="ECO:0000259" key="3">
    <source>
        <dbReference type="PROSITE" id="PS51464"/>
    </source>
</evidence>
<feature type="domain" description="SIS" evidence="3">
    <location>
        <begin position="221"/>
        <end position="369"/>
    </location>
</feature>
<dbReference type="InterPro" id="IPR035466">
    <property type="entry name" value="GlmS/AgaS_SIS"/>
</dbReference>
<keyword evidence="1" id="KW-0677">Repeat</keyword>
<feature type="domain" description="SIS" evidence="3">
    <location>
        <begin position="52"/>
        <end position="203"/>
    </location>
</feature>
<organism evidence="4">
    <name type="scientific">Streptomyces sp. NBC_00008</name>
    <dbReference type="NCBI Taxonomy" id="2903610"/>
    <lineage>
        <taxon>Bacteria</taxon>
        <taxon>Bacillati</taxon>
        <taxon>Actinomycetota</taxon>
        <taxon>Actinomycetes</taxon>
        <taxon>Kitasatosporales</taxon>
        <taxon>Streptomycetaceae</taxon>
        <taxon>Streptomyces</taxon>
    </lineage>
</organism>
<gene>
    <name evidence="4" type="ORF">OG398_06515</name>
</gene>
<dbReference type="InterPro" id="IPR046348">
    <property type="entry name" value="SIS_dom_sf"/>
</dbReference>
<dbReference type="CDD" id="cd05008">
    <property type="entry name" value="SIS_GlmS_GlmD_1"/>
    <property type="match status" value="1"/>
</dbReference>
<evidence type="ECO:0000256" key="1">
    <source>
        <dbReference type="ARBA" id="ARBA00022737"/>
    </source>
</evidence>
<dbReference type="PANTHER" id="PTHR32502:SF3">
    <property type="entry name" value="D-GALACTOSAMINE-6-PHOSPHATE DEAMINASE AGAS-RELATED"/>
    <property type="match status" value="1"/>
</dbReference>
<name>A0AAU2VLD3_9ACTN</name>
<accession>A0AAU2VLD3</accession>
<dbReference type="GO" id="GO:1901135">
    <property type="term" value="P:carbohydrate derivative metabolic process"/>
    <property type="evidence" value="ECO:0007669"/>
    <property type="project" value="InterPro"/>
</dbReference>
<evidence type="ECO:0000313" key="4">
    <source>
        <dbReference type="EMBL" id="WTW67946.1"/>
    </source>
</evidence>
<sequence length="390" mass="41021">MKTTPAPEADNRPAADPRGASHTHREILQQPRLWNEMVTRLTAERPALDTFLAPLLADPRLRIVLTGAGTSAYAGQVARAALAAATGRTVEALATTDIVADPTACFEERTRPTLLVSFARSGGSPESTAATELADRLLDHCAHLVITCNDRGALAVRHGERADSYVLLTPAEAEDQGFAMTSSLTCMLLAALHALGGDRVRGLDACPAAAAALLSEGFPDQVTALTRVAHQRFVYLGSGALKALAGESALKLLELTGGAVAALADSSLGFRHGPKAFLDDRTGVVVYISNDPYTRRYDLDIFHELTEALPTGHVVAVTGRPEGLPEAATWLVPGMAEADDAALALPAVLYAQLLALDASLACGVTPDNPFPDGEVNRVVQGVTVHPFTTR</sequence>
<dbReference type="AlphaFoldDB" id="A0AAU2VLD3"/>
<dbReference type="SUPFAM" id="SSF53697">
    <property type="entry name" value="SIS domain"/>
    <property type="match status" value="1"/>
</dbReference>
<dbReference type="InterPro" id="IPR050303">
    <property type="entry name" value="GatZ_KbaZ_carbometab"/>
</dbReference>
<dbReference type="PANTHER" id="PTHR32502">
    <property type="entry name" value="N-ACETYLGALACTOSAMINE PERMEASE II COMPONENT-RELATED"/>
    <property type="match status" value="1"/>
</dbReference>
<dbReference type="GO" id="GO:0009401">
    <property type="term" value="P:phosphoenolpyruvate-dependent sugar phosphotransferase system"/>
    <property type="evidence" value="ECO:0007669"/>
    <property type="project" value="TreeGrafter"/>
</dbReference>
<dbReference type="EMBL" id="CP108313">
    <property type="protein sequence ID" value="WTW67946.1"/>
    <property type="molecule type" value="Genomic_DNA"/>
</dbReference>
<dbReference type="GO" id="GO:0005886">
    <property type="term" value="C:plasma membrane"/>
    <property type="evidence" value="ECO:0007669"/>
    <property type="project" value="TreeGrafter"/>
</dbReference>
<protein>
    <submittedName>
        <fullName evidence="4">SIS domain-containing protein</fullName>
    </submittedName>
</protein>
<proteinExistence type="predicted"/>
<dbReference type="Pfam" id="PF01380">
    <property type="entry name" value="SIS"/>
    <property type="match status" value="1"/>
</dbReference>
<evidence type="ECO:0000256" key="2">
    <source>
        <dbReference type="SAM" id="MobiDB-lite"/>
    </source>
</evidence>
<feature type="region of interest" description="Disordered" evidence="2">
    <location>
        <begin position="1"/>
        <end position="25"/>
    </location>
</feature>